<organism evidence="1 2">
    <name type="scientific">Protopolystoma xenopodis</name>
    <dbReference type="NCBI Taxonomy" id="117903"/>
    <lineage>
        <taxon>Eukaryota</taxon>
        <taxon>Metazoa</taxon>
        <taxon>Spiralia</taxon>
        <taxon>Lophotrochozoa</taxon>
        <taxon>Platyhelminthes</taxon>
        <taxon>Monogenea</taxon>
        <taxon>Polyopisthocotylea</taxon>
        <taxon>Polystomatidea</taxon>
        <taxon>Polystomatidae</taxon>
        <taxon>Protopolystoma</taxon>
    </lineage>
</organism>
<evidence type="ECO:0000313" key="1">
    <source>
        <dbReference type="EMBL" id="VEL20816.1"/>
    </source>
</evidence>
<comment type="caution">
    <text evidence="1">The sequence shown here is derived from an EMBL/GenBank/DDBJ whole genome shotgun (WGS) entry which is preliminary data.</text>
</comment>
<dbReference type="Proteomes" id="UP000784294">
    <property type="component" value="Unassembled WGS sequence"/>
</dbReference>
<evidence type="ECO:0000313" key="2">
    <source>
        <dbReference type="Proteomes" id="UP000784294"/>
    </source>
</evidence>
<dbReference type="AlphaFoldDB" id="A0A3S5CH43"/>
<gene>
    <name evidence="1" type="ORF">PXEA_LOCUS14256</name>
</gene>
<reference evidence="1" key="1">
    <citation type="submission" date="2018-11" db="EMBL/GenBank/DDBJ databases">
        <authorList>
            <consortium name="Pathogen Informatics"/>
        </authorList>
    </citation>
    <scope>NUCLEOTIDE SEQUENCE</scope>
</reference>
<protein>
    <submittedName>
        <fullName evidence="1">Uncharacterized protein</fullName>
    </submittedName>
</protein>
<name>A0A3S5CH43_9PLAT</name>
<sequence length="77" mass="8941">MLNPLEEYPKIQKRIYPFEDAHRVFEHTKSNFAKSTVLAHPDSDADLHFVIKASDRPWVVHSNRLLTELLSLLISTL</sequence>
<keyword evidence="2" id="KW-1185">Reference proteome</keyword>
<dbReference type="EMBL" id="CAAALY010048134">
    <property type="protein sequence ID" value="VEL20816.1"/>
    <property type="molecule type" value="Genomic_DNA"/>
</dbReference>
<proteinExistence type="predicted"/>
<accession>A0A3S5CH43</accession>